<feature type="active site" evidence="3">
    <location>
        <position position="267"/>
    </location>
</feature>
<dbReference type="EMBL" id="JACBZF010000007">
    <property type="protein sequence ID" value="NYH96762.1"/>
    <property type="molecule type" value="Genomic_DNA"/>
</dbReference>
<dbReference type="Pfam" id="PF00171">
    <property type="entry name" value="Aldedh"/>
    <property type="match status" value="1"/>
</dbReference>
<evidence type="ECO:0000256" key="1">
    <source>
        <dbReference type="ARBA" id="ARBA00009986"/>
    </source>
</evidence>
<feature type="domain" description="Aldehyde dehydrogenase" evidence="5">
    <location>
        <begin position="29"/>
        <end position="490"/>
    </location>
</feature>
<dbReference type="InterPro" id="IPR016163">
    <property type="entry name" value="Ald_DH_C"/>
</dbReference>
<evidence type="ECO:0000259" key="5">
    <source>
        <dbReference type="Pfam" id="PF00171"/>
    </source>
</evidence>
<protein>
    <submittedName>
        <fullName evidence="6">Acyl-CoA reductase-like NAD-dependent aldehyde dehydrogenase</fullName>
    </submittedName>
</protein>
<dbReference type="PROSITE" id="PS00687">
    <property type="entry name" value="ALDEHYDE_DEHYDR_GLU"/>
    <property type="match status" value="1"/>
</dbReference>
<evidence type="ECO:0000256" key="3">
    <source>
        <dbReference type="PROSITE-ProRule" id="PRU10007"/>
    </source>
</evidence>
<dbReference type="AlphaFoldDB" id="A0A7Y9XY59"/>
<dbReference type="FunFam" id="3.40.309.10:FF:000001">
    <property type="entry name" value="Mitochondrial aldehyde dehydrogenase 2"/>
    <property type="match status" value="1"/>
</dbReference>
<gene>
    <name evidence="6" type="ORF">FHS75_003113</name>
</gene>
<evidence type="ECO:0000256" key="4">
    <source>
        <dbReference type="RuleBase" id="RU003345"/>
    </source>
</evidence>
<keyword evidence="7" id="KW-1185">Reference proteome</keyword>
<dbReference type="SUPFAM" id="SSF53720">
    <property type="entry name" value="ALDH-like"/>
    <property type="match status" value="1"/>
</dbReference>
<dbReference type="PANTHER" id="PTHR11699">
    <property type="entry name" value="ALDEHYDE DEHYDROGENASE-RELATED"/>
    <property type="match status" value="1"/>
</dbReference>
<dbReference type="Gene3D" id="3.40.605.10">
    <property type="entry name" value="Aldehyde Dehydrogenase, Chain A, domain 1"/>
    <property type="match status" value="1"/>
</dbReference>
<dbReference type="InterPro" id="IPR029510">
    <property type="entry name" value="Ald_DH_CS_GLU"/>
</dbReference>
<dbReference type="FunFam" id="3.40.605.10:FF:000007">
    <property type="entry name" value="NAD/NADP-dependent betaine aldehyde dehydrogenase"/>
    <property type="match status" value="1"/>
</dbReference>
<organism evidence="6 7">
    <name type="scientific">Novosphingobium marinum</name>
    <dbReference type="NCBI Taxonomy" id="1514948"/>
    <lineage>
        <taxon>Bacteria</taxon>
        <taxon>Pseudomonadati</taxon>
        <taxon>Pseudomonadota</taxon>
        <taxon>Alphaproteobacteria</taxon>
        <taxon>Sphingomonadales</taxon>
        <taxon>Sphingomonadaceae</taxon>
        <taxon>Novosphingobium</taxon>
    </lineage>
</organism>
<evidence type="ECO:0000313" key="6">
    <source>
        <dbReference type="EMBL" id="NYH96762.1"/>
    </source>
</evidence>
<keyword evidence="2 4" id="KW-0560">Oxidoreductase</keyword>
<dbReference type="RefSeq" id="WP_179408573.1">
    <property type="nucleotide sequence ID" value="NZ_BMGF01000008.1"/>
</dbReference>
<dbReference type="InterPro" id="IPR016162">
    <property type="entry name" value="Ald_DH_N"/>
</dbReference>
<dbReference type="GO" id="GO:0016620">
    <property type="term" value="F:oxidoreductase activity, acting on the aldehyde or oxo group of donors, NAD or NADP as acceptor"/>
    <property type="evidence" value="ECO:0007669"/>
    <property type="project" value="InterPro"/>
</dbReference>
<dbReference type="Gene3D" id="3.40.309.10">
    <property type="entry name" value="Aldehyde Dehydrogenase, Chain A, domain 2"/>
    <property type="match status" value="1"/>
</dbReference>
<comment type="caution">
    <text evidence="6">The sequence shown here is derived from an EMBL/GenBank/DDBJ whole genome shotgun (WGS) entry which is preliminary data.</text>
</comment>
<sequence length="498" mass="52998">MGVQQPIRATQDFLSEEHDLIIGGKIVRGSGEPIAVIDPATGDEVARTSSASADDVNRAVAAARQSFEDGRWRGLPADERRRILWRFADLIQENAEKLAHLEVVDNGMPLAFAQWEANSCESWTRHFAGEATRIFGRDASSAMSGGGVDMQSYTIVQPVGVVALVIPWNAPAGTFIIKVAPALAAGNSVVVKPAENTPLSALLLGKLALEAGIPDGVLNVIPGYGPVAGQALADHPDVDKISFTGSTMTGKKIVQSSAGNLKRVTLELGGKSPAIVCADADIEKSIPQVAMAIFANTGQVCFAGSRLYVHSSVYDQVVEGVAEFAKNLKVGSGFDPDNLLGPLISQAQHEKVLGYLEKGRQAGASVVTGGSRVGDRGFFLEPTIFADISQDMAISREEIFGPVLVATRFDDIDEVVKLANDTRYGLGSGIFTRSVNKAHLIARRIDAGNVWINCYGTVHPSMPFGGFKESGWGREMGSEVMDAFTETKSVFIQLDPEG</sequence>
<accession>A0A7Y9XY59</accession>
<comment type="similarity">
    <text evidence="1 4">Belongs to the aldehyde dehydrogenase family.</text>
</comment>
<evidence type="ECO:0000256" key="2">
    <source>
        <dbReference type="ARBA" id="ARBA00023002"/>
    </source>
</evidence>
<reference evidence="6 7" key="1">
    <citation type="submission" date="2020-07" db="EMBL/GenBank/DDBJ databases">
        <title>Genomic Encyclopedia of Type Strains, Phase IV (KMG-IV): sequencing the most valuable type-strain genomes for metagenomic binning, comparative biology and taxonomic classification.</title>
        <authorList>
            <person name="Goeker M."/>
        </authorList>
    </citation>
    <scope>NUCLEOTIDE SEQUENCE [LARGE SCALE GENOMIC DNA]</scope>
    <source>
        <strain evidence="6 7">DSM 29043</strain>
    </source>
</reference>
<dbReference type="InterPro" id="IPR016161">
    <property type="entry name" value="Ald_DH/histidinol_DH"/>
</dbReference>
<dbReference type="Proteomes" id="UP000522081">
    <property type="component" value="Unassembled WGS sequence"/>
</dbReference>
<proteinExistence type="inferred from homology"/>
<name>A0A7Y9XY59_9SPHN</name>
<dbReference type="InterPro" id="IPR015590">
    <property type="entry name" value="Aldehyde_DH_dom"/>
</dbReference>
<evidence type="ECO:0000313" key="7">
    <source>
        <dbReference type="Proteomes" id="UP000522081"/>
    </source>
</evidence>